<dbReference type="PANTHER" id="PTHR43895:SF32">
    <property type="entry name" value="SERINE_THREONINE-PROTEIN KINASE CHK1"/>
    <property type="match status" value="1"/>
</dbReference>
<evidence type="ECO:0000313" key="12">
    <source>
        <dbReference type="EMBL" id="KAG0653830.1"/>
    </source>
</evidence>
<evidence type="ECO:0000256" key="6">
    <source>
        <dbReference type="ARBA" id="ARBA00022840"/>
    </source>
</evidence>
<dbReference type="Pfam" id="PF00069">
    <property type="entry name" value="Pkinase"/>
    <property type="match status" value="1"/>
</dbReference>
<keyword evidence="5 12" id="KW-0418">Kinase</keyword>
<dbReference type="OrthoDB" id="539158at2759"/>
<dbReference type="PROSITE" id="PS50011">
    <property type="entry name" value="PROTEIN_KINASE_DOM"/>
    <property type="match status" value="1"/>
</dbReference>
<dbReference type="InterPro" id="IPR008271">
    <property type="entry name" value="Ser/Thr_kinase_AS"/>
</dbReference>
<dbReference type="GO" id="GO:0005737">
    <property type="term" value="C:cytoplasm"/>
    <property type="evidence" value="ECO:0007669"/>
    <property type="project" value="TreeGrafter"/>
</dbReference>
<dbReference type="GO" id="GO:0005634">
    <property type="term" value="C:nucleus"/>
    <property type="evidence" value="ECO:0007669"/>
    <property type="project" value="TreeGrafter"/>
</dbReference>
<dbReference type="EC" id="2.7.11.1" evidence="1"/>
<dbReference type="InterPro" id="IPR000719">
    <property type="entry name" value="Prot_kinase_dom"/>
</dbReference>
<dbReference type="PROSITE" id="PS00107">
    <property type="entry name" value="PROTEIN_KINASE_ATP"/>
    <property type="match status" value="1"/>
</dbReference>
<keyword evidence="4 9" id="KW-0547">Nucleotide-binding</keyword>
<dbReference type="GO" id="GO:0007095">
    <property type="term" value="P:mitotic G2 DNA damage checkpoint signaling"/>
    <property type="evidence" value="ECO:0007669"/>
    <property type="project" value="TreeGrafter"/>
</dbReference>
<sequence>MNSEEKPKKLEIYTDDTDNDSTTDSTNDTTIIQTDLPQIKGITYDDTIGQGAFGYVLKAHVTTRPTKIFAIKFIHLPSVENNGLQRKDILNEIKLHLKCSNHPNILKVLDCSMENDSKFVCMYLELANGGDLFDKIEPDVGVDTEIAQFYFKQLVNVISYLHNDCGIAHRDIKPENILLDKDGNLKLADFGLASKFKRKDGTKKISRDKRGSYPYMAPEILNSDEPIYYADLTDIWSIGILIFVLLTGEIPWELPTKEDNNFVNFIKNKGNLNLGPWAKIDLTHLNLLRKILQPIPEQRATLSQLKLHPWYNKSIIFANSKDGLCTNPGLLAQMLYSNLNVSLTDESYDLFTQNVATTSIAETHFENNVLDFASTQPAAVNTVNLKHDSLTEDQVLPNTQITAFSQYVPRTTNYDWESQRDDDDRETKLQKWKDYLNKDLAMFQFNKNSKNESFKISKFNPIKLDKFYTIAPMVTLISTLQKAFKLRNITTNANILETFQALVAEYGTEKVFPLVITIKTKDRMRSKLTGSINITEVDSDLKCLNFQRKSGDPLEWRRLFKDITLCCRDLIFIPK</sequence>
<evidence type="ECO:0000256" key="5">
    <source>
        <dbReference type="ARBA" id="ARBA00022777"/>
    </source>
</evidence>
<evidence type="ECO:0000256" key="2">
    <source>
        <dbReference type="ARBA" id="ARBA00022527"/>
    </source>
</evidence>
<comment type="caution">
    <text evidence="12">The sequence shown here is derived from an EMBL/GenBank/DDBJ whole genome shotgun (WGS) entry which is preliminary data.</text>
</comment>
<feature type="region of interest" description="Disordered" evidence="10">
    <location>
        <begin position="1"/>
        <end position="28"/>
    </location>
</feature>
<evidence type="ECO:0000256" key="10">
    <source>
        <dbReference type="SAM" id="MobiDB-lite"/>
    </source>
</evidence>
<evidence type="ECO:0000259" key="11">
    <source>
        <dbReference type="PROSITE" id="PS50011"/>
    </source>
</evidence>
<dbReference type="PANTHER" id="PTHR43895">
    <property type="entry name" value="CALCIUM/CALMODULIN-DEPENDENT PROTEIN KINASE KINASE-RELATED"/>
    <property type="match status" value="1"/>
</dbReference>
<protein>
    <recommendedName>
        <fullName evidence="1">non-specific serine/threonine protein kinase</fullName>
        <ecNumber evidence="1">2.7.11.1</ecNumber>
    </recommendedName>
</protein>
<dbReference type="Proteomes" id="UP000750334">
    <property type="component" value="Unassembled WGS sequence"/>
</dbReference>
<dbReference type="InterPro" id="IPR017441">
    <property type="entry name" value="Protein_kinase_ATP_BS"/>
</dbReference>
<feature type="domain" description="Protein kinase" evidence="11">
    <location>
        <begin position="42"/>
        <end position="311"/>
    </location>
</feature>
<dbReference type="AlphaFoldDB" id="A0A9P7B1Q0"/>
<evidence type="ECO:0000256" key="1">
    <source>
        <dbReference type="ARBA" id="ARBA00012513"/>
    </source>
</evidence>
<gene>
    <name evidence="12" type="primary">CHK1</name>
    <name evidence="12" type="ORF">C6P45_003632</name>
</gene>
<evidence type="ECO:0000256" key="3">
    <source>
        <dbReference type="ARBA" id="ARBA00022679"/>
    </source>
</evidence>
<evidence type="ECO:0000313" key="13">
    <source>
        <dbReference type="Proteomes" id="UP000750334"/>
    </source>
</evidence>
<evidence type="ECO:0000256" key="7">
    <source>
        <dbReference type="ARBA" id="ARBA00047899"/>
    </source>
</evidence>
<proteinExistence type="predicted"/>
<feature type="compositionally biased region" description="Basic and acidic residues" evidence="10">
    <location>
        <begin position="1"/>
        <end position="12"/>
    </location>
</feature>
<keyword evidence="3" id="KW-0808">Transferase</keyword>
<evidence type="ECO:0000256" key="9">
    <source>
        <dbReference type="PROSITE-ProRule" id="PRU10141"/>
    </source>
</evidence>
<dbReference type="SUPFAM" id="SSF56112">
    <property type="entry name" value="Protein kinase-like (PK-like)"/>
    <property type="match status" value="1"/>
</dbReference>
<organism evidence="12 13">
    <name type="scientific">Maudiozyma exigua</name>
    <name type="common">Yeast</name>
    <name type="synonym">Kazachstania exigua</name>
    <dbReference type="NCBI Taxonomy" id="34358"/>
    <lineage>
        <taxon>Eukaryota</taxon>
        <taxon>Fungi</taxon>
        <taxon>Dikarya</taxon>
        <taxon>Ascomycota</taxon>
        <taxon>Saccharomycotina</taxon>
        <taxon>Saccharomycetes</taxon>
        <taxon>Saccharomycetales</taxon>
        <taxon>Saccharomycetaceae</taxon>
        <taxon>Maudiozyma</taxon>
    </lineage>
</organism>
<name>A0A9P7B1Q0_MAUEX</name>
<feature type="binding site" evidence="9">
    <location>
        <position position="72"/>
    </location>
    <ligand>
        <name>ATP</name>
        <dbReference type="ChEBI" id="CHEBI:30616"/>
    </ligand>
</feature>
<keyword evidence="13" id="KW-1185">Reference proteome</keyword>
<dbReference type="SMART" id="SM00220">
    <property type="entry name" value="S_TKc"/>
    <property type="match status" value="1"/>
</dbReference>
<dbReference type="Gene3D" id="1.10.510.10">
    <property type="entry name" value="Transferase(Phosphotransferase) domain 1"/>
    <property type="match status" value="1"/>
</dbReference>
<accession>A0A9P7B1Q0</accession>
<dbReference type="FunFam" id="1.10.510.10:FF:000571">
    <property type="entry name" value="Maternal embryonic leucine zipper kinase"/>
    <property type="match status" value="1"/>
</dbReference>
<evidence type="ECO:0000256" key="8">
    <source>
        <dbReference type="ARBA" id="ARBA00048679"/>
    </source>
</evidence>
<keyword evidence="2" id="KW-0723">Serine/threonine-protein kinase</keyword>
<dbReference type="EMBL" id="PUHR01000390">
    <property type="protein sequence ID" value="KAG0653830.1"/>
    <property type="molecule type" value="Genomic_DNA"/>
</dbReference>
<dbReference type="GO" id="GO:0035861">
    <property type="term" value="C:site of double-strand break"/>
    <property type="evidence" value="ECO:0007669"/>
    <property type="project" value="TreeGrafter"/>
</dbReference>
<dbReference type="InterPro" id="IPR011009">
    <property type="entry name" value="Kinase-like_dom_sf"/>
</dbReference>
<reference evidence="12 13" key="1">
    <citation type="submission" date="2020-11" db="EMBL/GenBank/DDBJ databases">
        <title>Kefir isolates.</title>
        <authorList>
            <person name="Marcisauskas S."/>
            <person name="Kim Y."/>
            <person name="Blasche S."/>
        </authorList>
    </citation>
    <scope>NUCLEOTIDE SEQUENCE [LARGE SCALE GENOMIC DNA]</scope>
    <source>
        <strain evidence="12 13">OG2</strain>
    </source>
</reference>
<keyword evidence="6 9" id="KW-0067">ATP-binding</keyword>
<dbReference type="GO" id="GO:0004674">
    <property type="term" value="F:protein serine/threonine kinase activity"/>
    <property type="evidence" value="ECO:0007669"/>
    <property type="project" value="UniProtKB-KW"/>
</dbReference>
<comment type="catalytic activity">
    <reaction evidence="7">
        <text>L-threonyl-[protein] + ATP = O-phospho-L-threonyl-[protein] + ADP + H(+)</text>
        <dbReference type="Rhea" id="RHEA:46608"/>
        <dbReference type="Rhea" id="RHEA-COMP:11060"/>
        <dbReference type="Rhea" id="RHEA-COMP:11605"/>
        <dbReference type="ChEBI" id="CHEBI:15378"/>
        <dbReference type="ChEBI" id="CHEBI:30013"/>
        <dbReference type="ChEBI" id="CHEBI:30616"/>
        <dbReference type="ChEBI" id="CHEBI:61977"/>
        <dbReference type="ChEBI" id="CHEBI:456216"/>
        <dbReference type="EC" id="2.7.11.1"/>
    </reaction>
</comment>
<evidence type="ECO:0000256" key="4">
    <source>
        <dbReference type="ARBA" id="ARBA00022741"/>
    </source>
</evidence>
<dbReference type="GO" id="GO:0005524">
    <property type="term" value="F:ATP binding"/>
    <property type="evidence" value="ECO:0007669"/>
    <property type="project" value="UniProtKB-UniRule"/>
</dbReference>
<dbReference type="PROSITE" id="PS00108">
    <property type="entry name" value="PROTEIN_KINASE_ST"/>
    <property type="match status" value="1"/>
</dbReference>
<comment type="catalytic activity">
    <reaction evidence="8">
        <text>L-seryl-[protein] + ATP = O-phospho-L-seryl-[protein] + ADP + H(+)</text>
        <dbReference type="Rhea" id="RHEA:17989"/>
        <dbReference type="Rhea" id="RHEA-COMP:9863"/>
        <dbReference type="Rhea" id="RHEA-COMP:11604"/>
        <dbReference type="ChEBI" id="CHEBI:15378"/>
        <dbReference type="ChEBI" id="CHEBI:29999"/>
        <dbReference type="ChEBI" id="CHEBI:30616"/>
        <dbReference type="ChEBI" id="CHEBI:83421"/>
        <dbReference type="ChEBI" id="CHEBI:456216"/>
        <dbReference type="EC" id="2.7.11.1"/>
    </reaction>
</comment>